<accession>A0A9D4JW54</accession>
<protein>
    <submittedName>
        <fullName evidence="1">Uncharacterized protein</fullName>
    </submittedName>
</protein>
<dbReference type="EMBL" id="JAIWYP010000005">
    <property type="protein sequence ID" value="KAH3822562.1"/>
    <property type="molecule type" value="Genomic_DNA"/>
</dbReference>
<dbReference type="AlphaFoldDB" id="A0A9D4JW54"/>
<dbReference type="Proteomes" id="UP000828390">
    <property type="component" value="Unassembled WGS sequence"/>
</dbReference>
<organism evidence="1 2">
    <name type="scientific">Dreissena polymorpha</name>
    <name type="common">Zebra mussel</name>
    <name type="synonym">Mytilus polymorpha</name>
    <dbReference type="NCBI Taxonomy" id="45954"/>
    <lineage>
        <taxon>Eukaryota</taxon>
        <taxon>Metazoa</taxon>
        <taxon>Spiralia</taxon>
        <taxon>Lophotrochozoa</taxon>
        <taxon>Mollusca</taxon>
        <taxon>Bivalvia</taxon>
        <taxon>Autobranchia</taxon>
        <taxon>Heteroconchia</taxon>
        <taxon>Euheterodonta</taxon>
        <taxon>Imparidentia</taxon>
        <taxon>Neoheterodontei</taxon>
        <taxon>Myida</taxon>
        <taxon>Dreissenoidea</taxon>
        <taxon>Dreissenidae</taxon>
        <taxon>Dreissena</taxon>
    </lineage>
</organism>
<keyword evidence="2" id="KW-1185">Reference proteome</keyword>
<evidence type="ECO:0000313" key="2">
    <source>
        <dbReference type="Proteomes" id="UP000828390"/>
    </source>
</evidence>
<sequence length="76" mass="8262">MGLEPVLGVFGRDLKNAATVGIESMTSRSLGGHHIHYATATFIHGEAESHKKISNGKLVRECILEIHNTSNNPVRI</sequence>
<comment type="caution">
    <text evidence="1">The sequence shown here is derived from an EMBL/GenBank/DDBJ whole genome shotgun (WGS) entry which is preliminary data.</text>
</comment>
<proteinExistence type="predicted"/>
<evidence type="ECO:0000313" key="1">
    <source>
        <dbReference type="EMBL" id="KAH3822562.1"/>
    </source>
</evidence>
<reference evidence="1" key="2">
    <citation type="submission" date="2020-11" db="EMBL/GenBank/DDBJ databases">
        <authorList>
            <person name="McCartney M.A."/>
            <person name="Auch B."/>
            <person name="Kono T."/>
            <person name="Mallez S."/>
            <person name="Becker A."/>
            <person name="Gohl D.M."/>
            <person name="Silverstein K.A.T."/>
            <person name="Koren S."/>
            <person name="Bechman K.B."/>
            <person name="Herman A."/>
            <person name="Abrahante J.E."/>
            <person name="Garbe J."/>
        </authorList>
    </citation>
    <scope>NUCLEOTIDE SEQUENCE</scope>
    <source>
        <strain evidence="1">Duluth1</strain>
        <tissue evidence="1">Whole animal</tissue>
    </source>
</reference>
<name>A0A9D4JW54_DREPO</name>
<reference evidence="1" key="1">
    <citation type="journal article" date="2019" name="bioRxiv">
        <title>The Genome of the Zebra Mussel, Dreissena polymorpha: A Resource for Invasive Species Research.</title>
        <authorList>
            <person name="McCartney M.A."/>
            <person name="Auch B."/>
            <person name="Kono T."/>
            <person name="Mallez S."/>
            <person name="Zhang Y."/>
            <person name="Obille A."/>
            <person name="Becker A."/>
            <person name="Abrahante J.E."/>
            <person name="Garbe J."/>
            <person name="Badalamenti J.P."/>
            <person name="Herman A."/>
            <person name="Mangelson H."/>
            <person name="Liachko I."/>
            <person name="Sullivan S."/>
            <person name="Sone E.D."/>
            <person name="Koren S."/>
            <person name="Silverstein K.A.T."/>
            <person name="Beckman K.B."/>
            <person name="Gohl D.M."/>
        </authorList>
    </citation>
    <scope>NUCLEOTIDE SEQUENCE</scope>
    <source>
        <strain evidence="1">Duluth1</strain>
        <tissue evidence="1">Whole animal</tissue>
    </source>
</reference>
<gene>
    <name evidence="1" type="ORF">DPMN_124346</name>
</gene>